<dbReference type="InterPro" id="IPR009447">
    <property type="entry name" value="PIGW/GWT1"/>
</dbReference>
<sequence>MCGSLELEVGGGRKVSNFTTVRMLYTIGIQVHVGEYGVHWNFFFTLAAVSILTSIVNVPPNQCGILLSAICETAFHYQDKIRPMNYVVNVVLNMQMTLPQWLRKSPHSRLWYMPDTTFSTPKAYVKIEFNCLFTGSSPESEALTEIFMPYDAQVAGLYYGFQVTVLGYNHKIDDLTGDPN</sequence>
<dbReference type="Pfam" id="PF06423">
    <property type="entry name" value="GWT1"/>
    <property type="match status" value="1"/>
</dbReference>
<evidence type="ECO:0000313" key="6">
    <source>
        <dbReference type="EMBL" id="KAL2512913.1"/>
    </source>
</evidence>
<evidence type="ECO:0000256" key="4">
    <source>
        <dbReference type="ARBA" id="ARBA00023136"/>
    </source>
</evidence>
<name>A0ABD1TK33_9LAMI</name>
<accession>A0ABD1TK33</accession>
<evidence type="ECO:0000259" key="5">
    <source>
        <dbReference type="Pfam" id="PF16187"/>
    </source>
</evidence>
<dbReference type="AlphaFoldDB" id="A0ABD1TK33"/>
<dbReference type="PANTHER" id="PTHR20661">
    <property type="entry name" value="PHOSPHATIDYLINOSITOL-GLYCAN BIOSYNTHESIS CLASS W PROTEIN"/>
    <property type="match status" value="1"/>
</dbReference>
<reference evidence="7" key="1">
    <citation type="submission" date="2024-07" db="EMBL/GenBank/DDBJ databases">
        <title>Two chromosome-level genome assemblies of Korean endemic species Abeliophyllum distichum and Forsythia ovata (Oleaceae).</title>
        <authorList>
            <person name="Jang H."/>
        </authorList>
    </citation>
    <scope>NUCLEOTIDE SEQUENCE [LARGE SCALE GENOMIC DNA]</scope>
</reference>
<comment type="subcellular location">
    <subcellularLocation>
        <location evidence="1">Membrane</location>
        <topology evidence="1">Multi-pass membrane protein</topology>
    </subcellularLocation>
</comment>
<dbReference type="InterPro" id="IPR032632">
    <property type="entry name" value="Peptidase_M16_M"/>
</dbReference>
<keyword evidence="7" id="KW-1185">Reference proteome</keyword>
<keyword evidence="4" id="KW-0472">Membrane</keyword>
<dbReference type="InterPro" id="IPR011249">
    <property type="entry name" value="Metalloenz_LuxS/M16"/>
</dbReference>
<dbReference type="SUPFAM" id="SSF63411">
    <property type="entry name" value="LuxS/MPP-like metallohydrolase"/>
    <property type="match status" value="1"/>
</dbReference>
<protein>
    <submittedName>
        <fullName evidence="6">Peptidase M16 M domain-containing protein</fullName>
    </submittedName>
</protein>
<evidence type="ECO:0000256" key="2">
    <source>
        <dbReference type="ARBA" id="ARBA00022692"/>
    </source>
</evidence>
<dbReference type="EMBL" id="JBFOLK010000005">
    <property type="protein sequence ID" value="KAL2512913.1"/>
    <property type="molecule type" value="Genomic_DNA"/>
</dbReference>
<evidence type="ECO:0000256" key="3">
    <source>
        <dbReference type="ARBA" id="ARBA00022989"/>
    </source>
</evidence>
<comment type="caution">
    <text evidence="6">The sequence shown here is derived from an EMBL/GenBank/DDBJ whole genome shotgun (WGS) entry which is preliminary data.</text>
</comment>
<feature type="domain" description="Peptidase M16 middle/third" evidence="5">
    <location>
        <begin position="98"/>
        <end position="175"/>
    </location>
</feature>
<dbReference type="Gene3D" id="3.30.830.10">
    <property type="entry name" value="Metalloenzyme, LuxS/M16 peptidase-like"/>
    <property type="match status" value="1"/>
</dbReference>
<dbReference type="GO" id="GO:0006505">
    <property type="term" value="P:GPI anchor metabolic process"/>
    <property type="evidence" value="ECO:0007669"/>
    <property type="project" value="UniProtKB-ARBA"/>
</dbReference>
<dbReference type="GO" id="GO:0008374">
    <property type="term" value="F:O-acyltransferase activity"/>
    <property type="evidence" value="ECO:0007669"/>
    <property type="project" value="UniProtKB-ARBA"/>
</dbReference>
<dbReference type="Proteomes" id="UP001604336">
    <property type="component" value="Unassembled WGS sequence"/>
</dbReference>
<evidence type="ECO:0000256" key="1">
    <source>
        <dbReference type="ARBA" id="ARBA00004141"/>
    </source>
</evidence>
<keyword evidence="2" id="KW-0812">Transmembrane</keyword>
<dbReference type="PANTHER" id="PTHR20661:SF0">
    <property type="entry name" value="PHOSPHATIDYLINOSITOL-GLYCAN BIOSYNTHESIS CLASS W PROTEIN"/>
    <property type="match status" value="1"/>
</dbReference>
<dbReference type="Pfam" id="PF16187">
    <property type="entry name" value="Peptidase_M16_M"/>
    <property type="match status" value="1"/>
</dbReference>
<keyword evidence="3" id="KW-1133">Transmembrane helix</keyword>
<proteinExistence type="predicted"/>
<gene>
    <name evidence="6" type="ORF">Adt_18513</name>
</gene>
<organism evidence="6 7">
    <name type="scientific">Abeliophyllum distichum</name>
    <dbReference type="NCBI Taxonomy" id="126358"/>
    <lineage>
        <taxon>Eukaryota</taxon>
        <taxon>Viridiplantae</taxon>
        <taxon>Streptophyta</taxon>
        <taxon>Embryophyta</taxon>
        <taxon>Tracheophyta</taxon>
        <taxon>Spermatophyta</taxon>
        <taxon>Magnoliopsida</taxon>
        <taxon>eudicotyledons</taxon>
        <taxon>Gunneridae</taxon>
        <taxon>Pentapetalae</taxon>
        <taxon>asterids</taxon>
        <taxon>lamiids</taxon>
        <taxon>Lamiales</taxon>
        <taxon>Oleaceae</taxon>
        <taxon>Forsythieae</taxon>
        <taxon>Abeliophyllum</taxon>
    </lineage>
</organism>
<dbReference type="GO" id="GO:0016020">
    <property type="term" value="C:membrane"/>
    <property type="evidence" value="ECO:0007669"/>
    <property type="project" value="UniProtKB-SubCell"/>
</dbReference>
<evidence type="ECO:0000313" key="7">
    <source>
        <dbReference type="Proteomes" id="UP001604336"/>
    </source>
</evidence>